<feature type="domain" description="Type 4 fimbrial biogenesis protein PilX N-terminal" evidence="1">
    <location>
        <begin position="13"/>
        <end position="63"/>
    </location>
</feature>
<evidence type="ECO:0000259" key="1">
    <source>
        <dbReference type="Pfam" id="PF14341"/>
    </source>
</evidence>
<comment type="caution">
    <text evidence="2">The sequence shown here is derived from an EMBL/GenBank/DDBJ whole genome shotgun (WGS) entry which is preliminary data.</text>
</comment>
<protein>
    <submittedName>
        <fullName evidence="2">Pilus assembly protein PilX</fullName>
    </submittedName>
</protein>
<dbReference type="EMBL" id="JPQU01000056">
    <property type="protein sequence ID" value="KFE53494.1"/>
    <property type="molecule type" value="Genomic_DNA"/>
</dbReference>
<accession>A0A085VDI1</accession>
<dbReference type="RefSeq" id="WP_032630339.1">
    <property type="nucleotide sequence ID" value="NZ_JPQU01000056.1"/>
</dbReference>
<dbReference type="Proteomes" id="UP000028631">
    <property type="component" value="Unassembled WGS sequence"/>
</dbReference>
<dbReference type="InterPro" id="IPR025746">
    <property type="entry name" value="PilX_N_dom"/>
</dbReference>
<name>A0A085VDI1_PSESX</name>
<reference evidence="2 3" key="1">
    <citation type="submission" date="2014-07" db="EMBL/GenBank/DDBJ databases">
        <title>Draft Genome Sequences of Environmental Pseudomonas syringae strains.</title>
        <authorList>
            <person name="Baltrus D.A."/>
            <person name="Berge O."/>
            <person name="Morris C."/>
        </authorList>
    </citation>
    <scope>NUCLEOTIDE SEQUENCE [LARGE SCALE GENOMIC DNA]</scope>
    <source>
        <strain evidence="2 3">GAW0119</strain>
    </source>
</reference>
<organism evidence="2 3">
    <name type="scientific">Pseudomonas syringae</name>
    <dbReference type="NCBI Taxonomy" id="317"/>
    <lineage>
        <taxon>Bacteria</taxon>
        <taxon>Pseudomonadati</taxon>
        <taxon>Pseudomonadota</taxon>
        <taxon>Gammaproteobacteria</taxon>
        <taxon>Pseudomonadales</taxon>
        <taxon>Pseudomonadaceae</taxon>
        <taxon>Pseudomonas</taxon>
    </lineage>
</organism>
<keyword evidence="3" id="KW-1185">Reference proteome</keyword>
<evidence type="ECO:0000313" key="3">
    <source>
        <dbReference type="Proteomes" id="UP000028631"/>
    </source>
</evidence>
<dbReference type="PATRIC" id="fig|317.175.peg.4012"/>
<sequence>MRQTRANLYTRQRGMVLVVSLVFLLLLSMLGVSSMQSAALQEKMASSLGFRNQSFQIAEAVLRTGESSILANGFSLARCTYCLPPPESTRVVASGTYSGAGASSGLPWIASGGGFYLIQNLGQTMTPVVLPSVCSGGATVTLYRVTSVSTQGTSRSVLESVYGTC</sequence>
<dbReference type="Pfam" id="PF14341">
    <property type="entry name" value="PilX_N"/>
    <property type="match status" value="1"/>
</dbReference>
<evidence type="ECO:0000313" key="2">
    <source>
        <dbReference type="EMBL" id="KFE53494.1"/>
    </source>
</evidence>
<proteinExistence type="predicted"/>
<dbReference type="AlphaFoldDB" id="A0A085VDI1"/>
<gene>
    <name evidence="2" type="ORF">IV01_19245</name>
</gene>